<protein>
    <submittedName>
        <fullName evidence="1">Uncharacterized protein</fullName>
    </submittedName>
</protein>
<keyword evidence="2" id="KW-1185">Reference proteome</keyword>
<dbReference type="OrthoDB" id="3393036at2"/>
<dbReference type="Proteomes" id="UP000277671">
    <property type="component" value="Unassembled WGS sequence"/>
</dbReference>
<dbReference type="RefSeq" id="WP_121159473.1">
    <property type="nucleotide sequence ID" value="NZ_RBKT01000001.1"/>
</dbReference>
<proteinExistence type="predicted"/>
<comment type="caution">
    <text evidence="1">The sequence shown here is derived from an EMBL/GenBank/DDBJ whole genome shotgun (WGS) entry which is preliminary data.</text>
</comment>
<dbReference type="AlphaFoldDB" id="A0A495JTE5"/>
<evidence type="ECO:0000313" key="1">
    <source>
        <dbReference type="EMBL" id="RKR91359.1"/>
    </source>
</evidence>
<organism evidence="1 2">
    <name type="scientific">Micromonospora pisi</name>
    <dbReference type="NCBI Taxonomy" id="589240"/>
    <lineage>
        <taxon>Bacteria</taxon>
        <taxon>Bacillati</taxon>
        <taxon>Actinomycetota</taxon>
        <taxon>Actinomycetes</taxon>
        <taxon>Micromonosporales</taxon>
        <taxon>Micromonosporaceae</taxon>
        <taxon>Micromonospora</taxon>
    </lineage>
</organism>
<gene>
    <name evidence="1" type="ORF">BDK92_5753</name>
</gene>
<reference evidence="1 2" key="1">
    <citation type="submission" date="2018-10" db="EMBL/GenBank/DDBJ databases">
        <title>Sequencing the genomes of 1000 actinobacteria strains.</title>
        <authorList>
            <person name="Klenk H.-P."/>
        </authorList>
    </citation>
    <scope>NUCLEOTIDE SEQUENCE [LARGE SCALE GENOMIC DNA]</scope>
    <source>
        <strain evidence="1 2">DSM 45175</strain>
    </source>
</reference>
<accession>A0A495JTE5</accession>
<name>A0A495JTE5_9ACTN</name>
<sequence>MIGPSTAEVSRLRDDLDDLSAVHRNDEQWRCVDCHGEWPCPVIRRRLLALYRREPQRLVTYLRHFRDRARAELPSVPTRELDLRFFGWVPVAPTGRRRRPA</sequence>
<evidence type="ECO:0000313" key="2">
    <source>
        <dbReference type="Proteomes" id="UP000277671"/>
    </source>
</evidence>
<dbReference type="EMBL" id="RBKT01000001">
    <property type="protein sequence ID" value="RKR91359.1"/>
    <property type="molecule type" value="Genomic_DNA"/>
</dbReference>